<dbReference type="Proteomes" id="UP000295023">
    <property type="component" value="Unassembled WGS sequence"/>
</dbReference>
<evidence type="ECO:0000259" key="10">
    <source>
        <dbReference type="PROSITE" id="PS50928"/>
    </source>
</evidence>
<dbReference type="CDD" id="cd06261">
    <property type="entry name" value="TM_PBP2"/>
    <property type="match status" value="1"/>
</dbReference>
<dbReference type="InterPro" id="IPR000515">
    <property type="entry name" value="MetI-like"/>
</dbReference>
<feature type="transmembrane region" description="Helical" evidence="8">
    <location>
        <begin position="255"/>
        <end position="276"/>
    </location>
</feature>
<feature type="transmembrane region" description="Helical" evidence="8">
    <location>
        <begin position="156"/>
        <end position="179"/>
    </location>
</feature>
<evidence type="ECO:0000256" key="2">
    <source>
        <dbReference type="ARBA" id="ARBA00007069"/>
    </source>
</evidence>
<feature type="transmembrane region" description="Helical" evidence="8">
    <location>
        <begin position="66"/>
        <end position="92"/>
    </location>
</feature>
<keyword evidence="5 8" id="KW-0812">Transmembrane</keyword>
<dbReference type="PANTHER" id="PTHR42929">
    <property type="entry name" value="INNER MEMBRANE ABC TRANSPORTER PERMEASE PROTEIN YDCU-RELATED-RELATED"/>
    <property type="match status" value="1"/>
</dbReference>
<evidence type="ECO:0000256" key="5">
    <source>
        <dbReference type="ARBA" id="ARBA00022692"/>
    </source>
</evidence>
<evidence type="ECO:0000313" key="12">
    <source>
        <dbReference type="Proteomes" id="UP000295023"/>
    </source>
</evidence>
<comment type="subcellular location">
    <subcellularLocation>
        <location evidence="1 8">Cell membrane</location>
        <topology evidence="1 8">Multi-pass membrane protein</topology>
    </subcellularLocation>
</comment>
<sequence>MRRAAILLPPLLWLLLLVAAPVAILAGIALSEAAPGVPPFIPPISPEGGWQGTFANLLTLVQDDTYAAAFLRSLVVAFVTAVLCLVLAYPMALGIAAAREGWRVPLLALVLLPVWTGFLPRLGAWIGLLRDGGWVNGVLLALGFTEGPVPLLYTDAALYLGMVHAYLPFAVLPLAATLLRRDLSVEEAAADLGASPWVVFRTVTLPLSLPGAAAAFLLVFIPAAGEFVIPELLGPPEALLVGRALWAEFFQNRDWPLAAALAVALLALLILPIRLFQRMEEDGGSRRGASPPSRGSGRSPEGPKP</sequence>
<dbReference type="Pfam" id="PF00528">
    <property type="entry name" value="BPD_transp_1"/>
    <property type="match status" value="1"/>
</dbReference>
<evidence type="ECO:0000256" key="8">
    <source>
        <dbReference type="RuleBase" id="RU363032"/>
    </source>
</evidence>
<comment type="similarity">
    <text evidence="2">Belongs to the binding-protein-dependent transport system permease family. CysTW subfamily.</text>
</comment>
<dbReference type="PROSITE" id="PS50928">
    <property type="entry name" value="ABC_TM1"/>
    <property type="match status" value="1"/>
</dbReference>
<dbReference type="OrthoDB" id="7915284at2"/>
<dbReference type="EMBL" id="SKBM01000012">
    <property type="protein sequence ID" value="TCZ60970.1"/>
    <property type="molecule type" value="Genomic_DNA"/>
</dbReference>
<dbReference type="Gene3D" id="1.10.3720.10">
    <property type="entry name" value="MetI-like"/>
    <property type="match status" value="1"/>
</dbReference>
<dbReference type="AlphaFoldDB" id="A0A4R4DIF5"/>
<proteinExistence type="inferred from homology"/>
<gene>
    <name evidence="11" type="ORF">EXY23_14380</name>
</gene>
<keyword evidence="4" id="KW-1003">Cell membrane</keyword>
<keyword evidence="3 8" id="KW-0813">Transport</keyword>
<evidence type="ECO:0000256" key="1">
    <source>
        <dbReference type="ARBA" id="ARBA00004651"/>
    </source>
</evidence>
<keyword evidence="6 8" id="KW-1133">Transmembrane helix</keyword>
<protein>
    <submittedName>
        <fullName evidence="11">ABC transporter permease</fullName>
    </submittedName>
</protein>
<reference evidence="11 12" key="1">
    <citation type="submission" date="2019-03" db="EMBL/GenBank/DDBJ databases">
        <title>Paracraurococcus aquatilis NE82 genome sequence.</title>
        <authorList>
            <person name="Zhao Y."/>
            <person name="Du Z."/>
        </authorList>
    </citation>
    <scope>NUCLEOTIDE SEQUENCE [LARGE SCALE GENOMIC DNA]</scope>
    <source>
        <strain evidence="11 12">NE82</strain>
    </source>
</reference>
<feature type="compositionally biased region" description="Low complexity" evidence="9">
    <location>
        <begin position="287"/>
        <end position="305"/>
    </location>
</feature>
<dbReference type="PANTHER" id="PTHR42929:SF3">
    <property type="entry name" value="PUTRESCINE TRANSPORT SYSTEM PERMEASE PROTEIN POTH"/>
    <property type="match status" value="1"/>
</dbReference>
<name>A0A4R4DIF5_9PROT</name>
<evidence type="ECO:0000256" key="9">
    <source>
        <dbReference type="SAM" id="MobiDB-lite"/>
    </source>
</evidence>
<evidence type="ECO:0000256" key="6">
    <source>
        <dbReference type="ARBA" id="ARBA00022989"/>
    </source>
</evidence>
<dbReference type="InterPro" id="IPR035906">
    <property type="entry name" value="MetI-like_sf"/>
</dbReference>
<evidence type="ECO:0000256" key="3">
    <source>
        <dbReference type="ARBA" id="ARBA00022448"/>
    </source>
</evidence>
<evidence type="ECO:0000256" key="4">
    <source>
        <dbReference type="ARBA" id="ARBA00022475"/>
    </source>
</evidence>
<evidence type="ECO:0000256" key="7">
    <source>
        <dbReference type="ARBA" id="ARBA00023136"/>
    </source>
</evidence>
<feature type="transmembrane region" description="Helical" evidence="8">
    <location>
        <begin position="199"/>
        <end position="224"/>
    </location>
</feature>
<keyword evidence="7 8" id="KW-0472">Membrane</keyword>
<evidence type="ECO:0000313" key="11">
    <source>
        <dbReference type="EMBL" id="TCZ60970.1"/>
    </source>
</evidence>
<organism evidence="11 12">
    <name type="scientific">Roseicella aquatilis</name>
    <dbReference type="NCBI Taxonomy" id="2527868"/>
    <lineage>
        <taxon>Bacteria</taxon>
        <taxon>Pseudomonadati</taxon>
        <taxon>Pseudomonadota</taxon>
        <taxon>Alphaproteobacteria</taxon>
        <taxon>Acetobacterales</taxon>
        <taxon>Roseomonadaceae</taxon>
        <taxon>Roseicella</taxon>
    </lineage>
</organism>
<comment type="caution">
    <text evidence="11">The sequence shown here is derived from an EMBL/GenBank/DDBJ whole genome shotgun (WGS) entry which is preliminary data.</text>
</comment>
<dbReference type="GO" id="GO:0055085">
    <property type="term" value="P:transmembrane transport"/>
    <property type="evidence" value="ECO:0007669"/>
    <property type="project" value="InterPro"/>
</dbReference>
<feature type="transmembrane region" description="Helical" evidence="8">
    <location>
        <begin position="104"/>
        <end position="128"/>
    </location>
</feature>
<dbReference type="GO" id="GO:0005886">
    <property type="term" value="C:plasma membrane"/>
    <property type="evidence" value="ECO:0007669"/>
    <property type="project" value="UniProtKB-SubCell"/>
</dbReference>
<feature type="domain" description="ABC transmembrane type-1" evidence="10">
    <location>
        <begin position="70"/>
        <end position="276"/>
    </location>
</feature>
<keyword evidence="12" id="KW-1185">Reference proteome</keyword>
<feature type="region of interest" description="Disordered" evidence="9">
    <location>
        <begin position="281"/>
        <end position="305"/>
    </location>
</feature>
<accession>A0A4R4DIF5</accession>
<dbReference type="SUPFAM" id="SSF161098">
    <property type="entry name" value="MetI-like"/>
    <property type="match status" value="1"/>
</dbReference>